<comment type="caution">
    <text evidence="1">The sequence shown here is derived from an EMBL/GenBank/DDBJ whole genome shotgun (WGS) entry which is preliminary data.</text>
</comment>
<dbReference type="AlphaFoldDB" id="A0A8H7E8Z7"/>
<evidence type="ECO:0000313" key="1">
    <source>
        <dbReference type="EMBL" id="KAF7512638.1"/>
    </source>
</evidence>
<keyword evidence="2" id="KW-1185">Reference proteome</keyword>
<dbReference type="EMBL" id="JAACFV010000011">
    <property type="protein sequence ID" value="KAF7512638.1"/>
    <property type="molecule type" value="Genomic_DNA"/>
</dbReference>
<name>A0A8H7E8Z7_9EURO</name>
<reference evidence="1" key="1">
    <citation type="submission" date="2020-02" db="EMBL/GenBank/DDBJ databases">
        <authorList>
            <person name="Palmer J.M."/>
        </authorList>
    </citation>
    <scope>NUCLEOTIDE SEQUENCE</scope>
    <source>
        <strain evidence="1">EPUS1.4</strain>
        <tissue evidence="1">Thallus</tissue>
    </source>
</reference>
<accession>A0A8H7E8Z7</accession>
<gene>
    <name evidence="1" type="ORF">GJ744_000899</name>
</gene>
<sequence length="122" mass="13735">MCRVIYPLWGCGHAFSESERSRWGPGVHTILCEGAWEQYDTVMNAIGRWGFQCGYYQLAPSPCGSCERGQEILTRRWCLLCTAERDTPTSQGMSGLTSWKVVNLDQRGLVEPTVTDLQKRGT</sequence>
<protein>
    <submittedName>
        <fullName evidence="1">Uncharacterized protein</fullName>
    </submittedName>
</protein>
<dbReference type="Proteomes" id="UP000606974">
    <property type="component" value="Unassembled WGS sequence"/>
</dbReference>
<organism evidence="1 2">
    <name type="scientific">Endocarpon pusillum</name>
    <dbReference type="NCBI Taxonomy" id="364733"/>
    <lineage>
        <taxon>Eukaryota</taxon>
        <taxon>Fungi</taxon>
        <taxon>Dikarya</taxon>
        <taxon>Ascomycota</taxon>
        <taxon>Pezizomycotina</taxon>
        <taxon>Eurotiomycetes</taxon>
        <taxon>Chaetothyriomycetidae</taxon>
        <taxon>Verrucariales</taxon>
        <taxon>Verrucariaceae</taxon>
        <taxon>Endocarpon</taxon>
    </lineage>
</organism>
<proteinExistence type="predicted"/>
<evidence type="ECO:0000313" key="2">
    <source>
        <dbReference type="Proteomes" id="UP000606974"/>
    </source>
</evidence>